<evidence type="ECO:0000313" key="10">
    <source>
        <dbReference type="EMBL" id="GAB0056670.1"/>
    </source>
</evidence>
<keyword evidence="7" id="KW-0239">DNA-directed DNA polymerase</keyword>
<dbReference type="Gene3D" id="1.10.10.1600">
    <property type="entry name" value="Bacterial DNA polymerase III alpha subunit, thumb domain"/>
    <property type="match status" value="1"/>
</dbReference>
<evidence type="ECO:0000313" key="11">
    <source>
        <dbReference type="Proteomes" id="UP001628193"/>
    </source>
</evidence>
<evidence type="ECO:0000256" key="6">
    <source>
        <dbReference type="ARBA" id="ARBA00022705"/>
    </source>
</evidence>
<dbReference type="NCBIfam" id="NF005298">
    <property type="entry name" value="PRK06826.1"/>
    <property type="match status" value="1"/>
</dbReference>
<dbReference type="Pfam" id="PF01336">
    <property type="entry name" value="tRNA_anti-codon"/>
    <property type="match status" value="1"/>
</dbReference>
<dbReference type="SUPFAM" id="SSF89550">
    <property type="entry name" value="PHP domain-like"/>
    <property type="match status" value="1"/>
</dbReference>
<keyword evidence="6" id="KW-0235">DNA replication</keyword>
<keyword evidence="11" id="KW-1185">Reference proteome</keyword>
<evidence type="ECO:0000256" key="8">
    <source>
        <dbReference type="ARBA" id="ARBA00049244"/>
    </source>
</evidence>
<comment type="catalytic activity">
    <reaction evidence="8">
        <text>DNA(n) + a 2'-deoxyribonucleoside 5'-triphosphate = DNA(n+1) + diphosphate</text>
        <dbReference type="Rhea" id="RHEA:22508"/>
        <dbReference type="Rhea" id="RHEA-COMP:17339"/>
        <dbReference type="Rhea" id="RHEA-COMP:17340"/>
        <dbReference type="ChEBI" id="CHEBI:33019"/>
        <dbReference type="ChEBI" id="CHEBI:61560"/>
        <dbReference type="ChEBI" id="CHEBI:173112"/>
        <dbReference type="EC" id="2.7.7.7"/>
    </reaction>
</comment>
<dbReference type="Pfam" id="PF07733">
    <property type="entry name" value="DNA_pol3_alpha"/>
    <property type="match status" value="1"/>
</dbReference>
<comment type="subcellular location">
    <subcellularLocation>
        <location evidence="1">Cytoplasm</location>
    </subcellularLocation>
</comment>
<dbReference type="InterPro" id="IPR029460">
    <property type="entry name" value="DNAPol_HHH"/>
</dbReference>
<dbReference type="Pfam" id="PF14579">
    <property type="entry name" value="HHH_6"/>
    <property type="match status" value="1"/>
</dbReference>
<comment type="caution">
    <text evidence="10">The sequence shown here is derived from an EMBL/GenBank/DDBJ whole genome shotgun (WGS) entry which is preliminary data.</text>
</comment>
<dbReference type="Proteomes" id="UP001628193">
    <property type="component" value="Unassembled WGS sequence"/>
</dbReference>
<dbReference type="Gene3D" id="3.20.20.140">
    <property type="entry name" value="Metal-dependent hydrolases"/>
    <property type="match status" value="1"/>
</dbReference>
<protein>
    <recommendedName>
        <fullName evidence="3">DNA polymerase III subunit alpha</fullName>
        <ecNumber evidence="2">2.7.7.7</ecNumber>
    </recommendedName>
</protein>
<evidence type="ECO:0000256" key="1">
    <source>
        <dbReference type="ARBA" id="ARBA00004496"/>
    </source>
</evidence>
<dbReference type="Gene3D" id="1.10.150.870">
    <property type="match status" value="1"/>
</dbReference>
<dbReference type="Pfam" id="PF17657">
    <property type="entry name" value="DNA_pol3_finger"/>
    <property type="match status" value="1"/>
</dbReference>
<evidence type="ECO:0000256" key="7">
    <source>
        <dbReference type="ARBA" id="ARBA00022932"/>
    </source>
</evidence>
<dbReference type="InterPro" id="IPR004365">
    <property type="entry name" value="NA-bd_OB_tRNA"/>
</dbReference>
<dbReference type="Pfam" id="PF02811">
    <property type="entry name" value="PHP"/>
    <property type="match status" value="1"/>
</dbReference>
<name>A0ABQ0C713_9PROT</name>
<dbReference type="InterPro" id="IPR040982">
    <property type="entry name" value="DNA_pol3_finger"/>
</dbReference>
<dbReference type="InterPro" id="IPR004013">
    <property type="entry name" value="PHP_dom"/>
</dbReference>
<reference evidence="10 11" key="1">
    <citation type="submission" date="2024-09" db="EMBL/GenBank/DDBJ databases">
        <title>Draft genome sequence of Candidatus Magnetaquicoccaceae bacterium FCR-1.</title>
        <authorList>
            <person name="Shimoshige H."/>
            <person name="Shimamura S."/>
            <person name="Taoka A."/>
            <person name="Kobayashi H."/>
            <person name="Maekawa T."/>
        </authorList>
    </citation>
    <scope>NUCLEOTIDE SEQUENCE [LARGE SCALE GENOMIC DNA]</scope>
    <source>
        <strain evidence="10 11">FCR-1</strain>
    </source>
</reference>
<dbReference type="CDD" id="cd04485">
    <property type="entry name" value="DnaE_OBF"/>
    <property type="match status" value="1"/>
</dbReference>
<proteinExistence type="predicted"/>
<dbReference type="InterPro" id="IPR011708">
    <property type="entry name" value="DNA_pol3_alpha_NTPase_dom"/>
</dbReference>
<dbReference type="GO" id="GO:0003887">
    <property type="term" value="F:DNA-directed DNA polymerase activity"/>
    <property type="evidence" value="ECO:0007669"/>
    <property type="project" value="UniProtKB-EC"/>
</dbReference>
<dbReference type="EC" id="2.7.7.7" evidence="2"/>
<dbReference type="InterPro" id="IPR003141">
    <property type="entry name" value="Pol/His_phosphatase_N"/>
</dbReference>
<dbReference type="RefSeq" id="WP_420904391.1">
    <property type="nucleotide sequence ID" value="NZ_BAAFGK010000004.1"/>
</dbReference>
<keyword evidence="5 10" id="KW-0548">Nucleotidyltransferase</keyword>
<evidence type="ECO:0000259" key="9">
    <source>
        <dbReference type="SMART" id="SM00481"/>
    </source>
</evidence>
<accession>A0ABQ0C713</accession>
<dbReference type="NCBIfam" id="NF004226">
    <property type="entry name" value="PRK05673.1"/>
    <property type="match status" value="1"/>
</dbReference>
<dbReference type="PANTHER" id="PTHR32294">
    <property type="entry name" value="DNA POLYMERASE III SUBUNIT ALPHA"/>
    <property type="match status" value="1"/>
</dbReference>
<organism evidence="10 11">
    <name type="scientific">Candidatus Magnetaquiglobus chichijimensis</name>
    <dbReference type="NCBI Taxonomy" id="3141448"/>
    <lineage>
        <taxon>Bacteria</taxon>
        <taxon>Pseudomonadati</taxon>
        <taxon>Pseudomonadota</taxon>
        <taxon>Magnetococcia</taxon>
        <taxon>Magnetococcales</taxon>
        <taxon>Candidatus Magnetaquicoccaceae</taxon>
        <taxon>Candidatus Magnetaquiglobus</taxon>
    </lineage>
</organism>
<evidence type="ECO:0000256" key="5">
    <source>
        <dbReference type="ARBA" id="ARBA00022695"/>
    </source>
</evidence>
<keyword evidence="4 10" id="KW-0808">Transferase</keyword>
<dbReference type="SMART" id="SM00481">
    <property type="entry name" value="POLIIIAc"/>
    <property type="match status" value="1"/>
</dbReference>
<dbReference type="InterPro" id="IPR004805">
    <property type="entry name" value="DnaE2/DnaE/PolC"/>
</dbReference>
<dbReference type="PANTHER" id="PTHR32294:SF0">
    <property type="entry name" value="DNA POLYMERASE III SUBUNIT ALPHA"/>
    <property type="match status" value="1"/>
</dbReference>
<dbReference type="InterPro" id="IPR041931">
    <property type="entry name" value="DNA_pol3_alpha_thumb_dom"/>
</dbReference>
<dbReference type="CDD" id="cd12113">
    <property type="entry name" value="PHP_PolIIIA_DnaE3"/>
    <property type="match status" value="1"/>
</dbReference>
<dbReference type="NCBIfam" id="TIGR00594">
    <property type="entry name" value="polc"/>
    <property type="match status" value="1"/>
</dbReference>
<evidence type="ECO:0000256" key="2">
    <source>
        <dbReference type="ARBA" id="ARBA00012417"/>
    </source>
</evidence>
<evidence type="ECO:0000256" key="4">
    <source>
        <dbReference type="ARBA" id="ARBA00022679"/>
    </source>
</evidence>
<gene>
    <name evidence="10" type="primary">dnaE</name>
    <name evidence="10" type="ORF">SIID45300_00978</name>
</gene>
<evidence type="ECO:0000256" key="3">
    <source>
        <dbReference type="ARBA" id="ARBA00019114"/>
    </source>
</evidence>
<sequence>MAPFIHLHVHSCYSLLTSTVRLESLVARAKALHMPALALTDQGNLFATVQFYTACLKAGIKPIIGAQVYLVPDRHDKSQRPDLETRDQLILLCRDATGWRSLTRLVSAGHLEGSHDKPRLDLALLRQHRNGLIALSAGPKGAVGRLLSAGQREQAKGVALELARIFGDSESGAPGFYLEVQRHGNPDEAYLVEETARLALAIDLPLVATNDVHFLDPSDHRAHDALMCIGAGFTLLDDKRPRINDRYHFTTPEEMATLFADLPEALANTVQIARRCNFRLQLGKTVLPEFQVPEGQDLASWLKSQAEKGLERRLEQCVTPITDPKLLKETFRHYRERLDYELDVIVQMGFPGYFLIVSDFIRWAKEHDIPVGPGRGSGAGSVAAWALDITDLDPLRYQLLFERFLNPERVSMPDFDVDFCMDQREKVIHYVQHKYGADRVAQIITFGTLQARMALRDVGRVLQLPYGQVDRIAKLIPNILGITLKEAMEQEDRFLVLLQEEPEVQELIDLALALEGLPRSAGTHAAGVVMANGPLTDMVPLYLDPRSDMPVTQFNMVDVEKVGLVKFDFLGLKTLTVIDDVVKLVNAQRARDNLPPIDIAGIDMTDPETFRLLQGGQTRGVFQLESSGMRDILKKLAPDTFEDIIALVALYRPGPLGSGMVEDFINCKHGRVEVVYPLPQLEPILKETYGVILYQEQVMKIAQVLAGYTLGGADLLRRAMGKKKLSEMLSQRDIFVRGSLANQVPKERAEYIFDLMEKFAGYGFNKSHSAAYALISYQTAWLKAHHPVEFMAATLTCDIINTDKLAAFIRECRAMKVAVLPPDVNHSQTIFSVENGAVRYGLAAIKNVGEGAMEAMIKARTDGGPFQSLHDLCQRIAEAGVNRRVMENLIKSGACDGLGGHRAALMAALPETLALALKKKTDRGKGFMDLFGDDEEPPPLPETPEWGFEEQLAFEKEAIGFYITGHPAQRDAEELQAYGIDSIARVKHKARLRLDANPKARVAGVIVEKKIHRTKKGDRMAFITLEDQEDQIEVVVFSDVHQEARELLEREGLLVVEGNLELGDEEPKITAERIVDLNTLRRDWCREILIEVDALTLTESAIERLREWVSRHPGTTCRILVALRLEDCIGTFVLGENFKITPDANLLEGVRKLFGHERVHARRADSF</sequence>
<dbReference type="InterPro" id="IPR016195">
    <property type="entry name" value="Pol/histidinol_Pase-like"/>
</dbReference>
<dbReference type="EMBL" id="BAAFGK010000004">
    <property type="protein sequence ID" value="GAB0056670.1"/>
    <property type="molecule type" value="Genomic_DNA"/>
</dbReference>
<feature type="domain" description="Polymerase/histidinol phosphatase N-terminal" evidence="9">
    <location>
        <begin position="5"/>
        <end position="72"/>
    </location>
</feature>